<dbReference type="SUPFAM" id="SSF52266">
    <property type="entry name" value="SGNH hydrolase"/>
    <property type="match status" value="1"/>
</dbReference>
<dbReference type="InterPro" id="IPR008979">
    <property type="entry name" value="Galactose-bd-like_sf"/>
</dbReference>
<accession>A0A1I2HTR0</accession>
<dbReference type="PROSITE" id="PS51257">
    <property type="entry name" value="PROKAR_LIPOPROTEIN"/>
    <property type="match status" value="1"/>
</dbReference>
<dbReference type="InterPro" id="IPR039329">
    <property type="entry name" value="SIAE"/>
</dbReference>
<feature type="domain" description="Sialate O-acetylesterase" evidence="3">
    <location>
        <begin position="437"/>
        <end position="565"/>
    </location>
</feature>
<sequence>MKPILLSIFSKTLTFFFVTSFIIGACPSYADVIMPHIFGDNMVLQRDRQVVIWGRATNKGEKIAVRIAGRVYRTRALEDSTWLVTLPPMQASGPYTLEIAADNKVTFRNVMYGDIWLCSGQNTMDFPLNRTIDGYKELLKAEYPLIRLFSVKKKYSHLPLEDIESETSWQPCDIETVAHFSAISYFFAKEIFNQTKVPIGLIQATFNGSRIESWLSADVLKTFPDLKDKVEVIQNNPNYLAEKKQEFEELNQKKWLEYIEVLDEGLKEGIGEGWESPNLNTKDWSEMYQPRVWSARGHELADYSGSVWFRKKFTIPPFFKGKDLMLSLGPIHDYDFTYINGKKIGQTYSETANRLYKIPQEYLKDGENEIVVFSIHFGGEGGFSGIADQVYIRSADKDDPIRYSLAGNWKFKVGFQLLNTKKIPSYPVFRGERNEPTLLYNAMIAPLHKFAIRGIIWSQGEANVGIGKARNYQELFQSLVQDWRLKWRKAGILDDLPFLYTQLERHGKKNPQPTESTWAEMREVQASLSKTKNTAMAVMIDLSEGDNTLAKSKNEVGRRLAAQALKMCYGRSNIIHSGPVLESVSVDGNKLKLTFKMAGNGLVAKNQYGYLEGFAIADEFGKFQWANAQITGYNTVIVYHDNIKYPAHVRYAWSDNPDVSLFNKDGFPAQPFRTDSRNTSTPPPASSASSFQDE</sequence>
<gene>
    <name evidence="4" type="ORF">SAMN04488541_102614</name>
</gene>
<dbReference type="PANTHER" id="PTHR22901">
    <property type="entry name" value="SIALATE O-ACETYLESTERASE"/>
    <property type="match status" value="1"/>
</dbReference>
<dbReference type="STRING" id="1003.SAMN04488541_102614"/>
<proteinExistence type="predicted"/>
<dbReference type="EMBL" id="FONY01000026">
    <property type="protein sequence ID" value="SFF32720.1"/>
    <property type="molecule type" value="Genomic_DNA"/>
</dbReference>
<reference evidence="4 5" key="1">
    <citation type="submission" date="2016-10" db="EMBL/GenBank/DDBJ databases">
        <authorList>
            <person name="de Groot N.N."/>
        </authorList>
    </citation>
    <scope>NUCLEOTIDE SEQUENCE [LARGE SCALE GENOMIC DNA]</scope>
    <source>
        <strain>GEY</strain>
        <strain evidence="5">DSM 9560</strain>
    </source>
</reference>
<dbReference type="SUPFAM" id="SSF49785">
    <property type="entry name" value="Galactose-binding domain-like"/>
    <property type="match status" value="1"/>
</dbReference>
<dbReference type="Gene3D" id="2.60.120.260">
    <property type="entry name" value="Galactose-binding domain-like"/>
    <property type="match status" value="1"/>
</dbReference>
<keyword evidence="5" id="KW-1185">Reference proteome</keyword>
<organism evidence="4 5">
    <name type="scientific">Thermoflexibacter ruber</name>
    <dbReference type="NCBI Taxonomy" id="1003"/>
    <lineage>
        <taxon>Bacteria</taxon>
        <taxon>Pseudomonadati</taxon>
        <taxon>Bacteroidota</taxon>
        <taxon>Cytophagia</taxon>
        <taxon>Cytophagales</taxon>
        <taxon>Thermoflexibacteraceae</taxon>
        <taxon>Thermoflexibacter</taxon>
    </lineage>
</organism>
<evidence type="ECO:0000259" key="3">
    <source>
        <dbReference type="Pfam" id="PF03629"/>
    </source>
</evidence>
<evidence type="ECO:0000313" key="5">
    <source>
        <dbReference type="Proteomes" id="UP000199513"/>
    </source>
</evidence>
<dbReference type="InterPro" id="IPR005181">
    <property type="entry name" value="SASA"/>
</dbReference>
<dbReference type="GO" id="GO:0001681">
    <property type="term" value="F:sialate O-acetylesterase activity"/>
    <property type="evidence" value="ECO:0007669"/>
    <property type="project" value="InterPro"/>
</dbReference>
<protein>
    <submittedName>
        <fullName evidence="4">Sialate O-acetylesterase</fullName>
    </submittedName>
</protein>
<evidence type="ECO:0000256" key="2">
    <source>
        <dbReference type="SAM" id="MobiDB-lite"/>
    </source>
</evidence>
<dbReference type="Gene3D" id="3.40.50.1110">
    <property type="entry name" value="SGNH hydrolase"/>
    <property type="match status" value="2"/>
</dbReference>
<evidence type="ECO:0000256" key="1">
    <source>
        <dbReference type="ARBA" id="ARBA00022801"/>
    </source>
</evidence>
<dbReference type="Pfam" id="PF03629">
    <property type="entry name" value="SASA"/>
    <property type="match status" value="1"/>
</dbReference>
<dbReference type="RefSeq" id="WP_091546973.1">
    <property type="nucleotide sequence ID" value="NZ_FONY01000026.1"/>
</dbReference>
<evidence type="ECO:0000313" key="4">
    <source>
        <dbReference type="EMBL" id="SFF32720.1"/>
    </source>
</evidence>
<dbReference type="Proteomes" id="UP000199513">
    <property type="component" value="Unassembled WGS sequence"/>
</dbReference>
<dbReference type="InterPro" id="IPR036514">
    <property type="entry name" value="SGNH_hydro_sf"/>
</dbReference>
<dbReference type="GO" id="GO:0005975">
    <property type="term" value="P:carbohydrate metabolic process"/>
    <property type="evidence" value="ECO:0007669"/>
    <property type="project" value="TreeGrafter"/>
</dbReference>
<feature type="region of interest" description="Disordered" evidence="2">
    <location>
        <begin position="666"/>
        <end position="694"/>
    </location>
</feature>
<dbReference type="AlphaFoldDB" id="A0A1I2HTR0"/>
<dbReference type="OrthoDB" id="9816001at2"/>
<name>A0A1I2HTR0_9BACT</name>
<dbReference type="PANTHER" id="PTHR22901:SF0">
    <property type="entry name" value="SIALATE O-ACETYLESTERASE"/>
    <property type="match status" value="1"/>
</dbReference>
<keyword evidence="1" id="KW-0378">Hydrolase</keyword>